<dbReference type="Gene3D" id="1.10.443.10">
    <property type="entry name" value="Intergrase catalytic core"/>
    <property type="match status" value="1"/>
</dbReference>
<evidence type="ECO:0000259" key="7">
    <source>
        <dbReference type="PROSITE" id="PS51898"/>
    </source>
</evidence>
<protein>
    <submittedName>
        <fullName evidence="8">Tyrosine-type recombinase/integrase</fullName>
    </submittedName>
</protein>
<keyword evidence="4" id="KW-0805">Transcription regulation</keyword>
<dbReference type="PROSITE" id="PS51898">
    <property type="entry name" value="TYR_RECOMBINASE"/>
    <property type="match status" value="1"/>
</dbReference>
<name>A0A7U0RLS1_SERPR</name>
<dbReference type="PANTHER" id="PTHR30349">
    <property type="entry name" value="PHAGE INTEGRASE-RELATED"/>
    <property type="match status" value="1"/>
</dbReference>
<evidence type="ECO:0000256" key="1">
    <source>
        <dbReference type="ARBA" id="ARBA00008857"/>
    </source>
</evidence>
<organism evidence="8 9">
    <name type="scientific">Serratia proteamaculans</name>
    <dbReference type="NCBI Taxonomy" id="28151"/>
    <lineage>
        <taxon>Bacteria</taxon>
        <taxon>Pseudomonadati</taxon>
        <taxon>Pseudomonadota</taxon>
        <taxon>Gammaproteobacteria</taxon>
        <taxon>Enterobacterales</taxon>
        <taxon>Yersiniaceae</taxon>
        <taxon>Serratia</taxon>
    </lineage>
</organism>
<gene>
    <name evidence="8" type="ORF">JKX24_13555</name>
</gene>
<keyword evidence="6" id="KW-0233">DNA recombination</keyword>
<keyword evidence="5" id="KW-0804">Transcription</keyword>
<dbReference type="Pfam" id="PF00589">
    <property type="entry name" value="Phage_integrase"/>
    <property type="match status" value="1"/>
</dbReference>
<evidence type="ECO:0000256" key="5">
    <source>
        <dbReference type="ARBA" id="ARBA00023163"/>
    </source>
</evidence>
<evidence type="ECO:0000313" key="9">
    <source>
        <dbReference type="Proteomes" id="UP000596176"/>
    </source>
</evidence>
<keyword evidence="2" id="KW-1029">Fimbrium biogenesis</keyword>
<dbReference type="GO" id="GO:0015074">
    <property type="term" value="P:DNA integration"/>
    <property type="evidence" value="ECO:0007669"/>
    <property type="project" value="UniProtKB-KW"/>
</dbReference>
<accession>A0A7U0RLS1</accession>
<dbReference type="Proteomes" id="UP000596176">
    <property type="component" value="Chromosome"/>
</dbReference>
<dbReference type="InterPro" id="IPR002104">
    <property type="entry name" value="Integrase_catalytic"/>
</dbReference>
<evidence type="ECO:0000313" key="8">
    <source>
        <dbReference type="EMBL" id="QQX51260.1"/>
    </source>
</evidence>
<keyword evidence="3" id="KW-0229">DNA integration</keyword>
<dbReference type="InterPro" id="IPR011010">
    <property type="entry name" value="DNA_brk_join_enz"/>
</dbReference>
<reference evidence="8 9" key="1">
    <citation type="submission" date="2021-01" db="EMBL/GenBank/DDBJ databases">
        <title>Chromosome sequence of Serratia proteamaculans strain 94 rif-r, isolated from spoiled beef.</title>
        <authorList>
            <person name="Zaytseva Y.V."/>
            <person name="Iablokov S.N."/>
            <person name="Klyukina A."/>
        </authorList>
    </citation>
    <scope>NUCLEOTIDE SEQUENCE [LARGE SCALE GENOMIC DNA]</scope>
    <source>
        <strain evidence="8 9">94 rif-r</strain>
    </source>
</reference>
<proteinExistence type="inferred from homology"/>
<dbReference type="PANTHER" id="PTHR30349:SF62">
    <property type="entry name" value="TYPE 1 FIMBRIAE REGULATORY PROTEIN FIMB-RELATED"/>
    <property type="match status" value="1"/>
</dbReference>
<dbReference type="GO" id="GO:0006310">
    <property type="term" value="P:DNA recombination"/>
    <property type="evidence" value="ECO:0007669"/>
    <property type="project" value="UniProtKB-KW"/>
</dbReference>
<dbReference type="SUPFAM" id="SSF56349">
    <property type="entry name" value="DNA breaking-rejoining enzymes"/>
    <property type="match status" value="1"/>
</dbReference>
<evidence type="ECO:0000256" key="4">
    <source>
        <dbReference type="ARBA" id="ARBA00023015"/>
    </source>
</evidence>
<evidence type="ECO:0000256" key="2">
    <source>
        <dbReference type="ARBA" id="ARBA00022558"/>
    </source>
</evidence>
<evidence type="ECO:0000256" key="6">
    <source>
        <dbReference type="ARBA" id="ARBA00023172"/>
    </source>
</evidence>
<dbReference type="InterPro" id="IPR050090">
    <property type="entry name" value="Tyrosine_recombinase_XerCD"/>
</dbReference>
<comment type="similarity">
    <text evidence="1">Belongs to the 'phage' integrase family.</text>
</comment>
<dbReference type="NCBIfam" id="NF007370">
    <property type="entry name" value="PRK09870.1"/>
    <property type="match status" value="1"/>
</dbReference>
<feature type="domain" description="Tyr recombinase" evidence="7">
    <location>
        <begin position="21"/>
        <end position="202"/>
    </location>
</feature>
<sequence>MTYHLIITTHIYTTEVDVKQNIRKYLDESEIKSMIESIPKSLNAWRDRCMISMCFIHGLRASELSGMTLDNIELDAKRIYIPRLKNGLSVQHPLHDDEIAMLSGWLEIRKSWRYADLPWLFLSRKGGRISRQQIYRLIRHYGKNANIKIPTHPHMLRHACGYCLANQGIDTRLIQDYLGHRNIHHTVLYTASNAMRFQAIEF</sequence>
<evidence type="ECO:0000256" key="3">
    <source>
        <dbReference type="ARBA" id="ARBA00022908"/>
    </source>
</evidence>
<dbReference type="EMBL" id="CP068391">
    <property type="protein sequence ID" value="QQX51260.1"/>
    <property type="molecule type" value="Genomic_DNA"/>
</dbReference>
<dbReference type="GO" id="GO:0003677">
    <property type="term" value="F:DNA binding"/>
    <property type="evidence" value="ECO:0007669"/>
    <property type="project" value="InterPro"/>
</dbReference>
<dbReference type="InterPro" id="IPR013762">
    <property type="entry name" value="Integrase-like_cat_sf"/>
</dbReference>
<dbReference type="AlphaFoldDB" id="A0A7U0RLS1"/>